<sequence length="29" mass="3527">MVKIDTSEWKFFALSELGFENFHEEHLNK</sequence>
<evidence type="ECO:0000313" key="2">
    <source>
        <dbReference type="Proteomes" id="UP000249013"/>
    </source>
</evidence>
<dbReference type="Proteomes" id="UP000249013">
    <property type="component" value="Chromosome 1"/>
</dbReference>
<reference evidence="1 2" key="1">
    <citation type="submission" date="2018-06" db="EMBL/GenBank/DDBJ databases">
        <authorList>
            <consortium name="Pathogen Informatics"/>
            <person name="Doyle S."/>
        </authorList>
    </citation>
    <scope>NUCLEOTIDE SEQUENCE [LARGE SCALE GENOMIC DNA]</scope>
    <source>
        <strain evidence="1 2">NCTC13773</strain>
    </source>
</reference>
<name>A0AA94S939_9STRE</name>
<proteinExistence type="predicted"/>
<gene>
    <name evidence="1" type="ORF">NCTC13773_00338</name>
</gene>
<accession>A0AA94S939</accession>
<organism evidence="1 2">
    <name type="scientific">Streptococcus gallolyticus</name>
    <dbReference type="NCBI Taxonomy" id="315405"/>
    <lineage>
        <taxon>Bacteria</taxon>
        <taxon>Bacillati</taxon>
        <taxon>Bacillota</taxon>
        <taxon>Bacilli</taxon>
        <taxon>Lactobacillales</taxon>
        <taxon>Streptococcaceae</taxon>
        <taxon>Streptococcus</taxon>
    </lineage>
</organism>
<protein>
    <submittedName>
        <fullName evidence="1">Uncharacterized protein</fullName>
    </submittedName>
</protein>
<dbReference type="EMBL" id="LS483409">
    <property type="protein sequence ID" value="SQG78572.1"/>
    <property type="molecule type" value="Genomic_DNA"/>
</dbReference>
<dbReference type="AlphaFoldDB" id="A0AA94S939"/>
<evidence type="ECO:0000313" key="1">
    <source>
        <dbReference type="EMBL" id="SQG78572.1"/>
    </source>
</evidence>